<evidence type="ECO:0008006" key="3">
    <source>
        <dbReference type="Google" id="ProtNLM"/>
    </source>
</evidence>
<keyword evidence="2" id="KW-1185">Reference proteome</keyword>
<gene>
    <name evidence="1" type="ORF">A1O1_07925</name>
</gene>
<protein>
    <recommendedName>
        <fullName evidence="3">Aminoglycoside phosphotransferase domain-containing protein</fullName>
    </recommendedName>
</protein>
<dbReference type="eggNOG" id="ENOG502SKQB">
    <property type="taxonomic scope" value="Eukaryota"/>
</dbReference>
<organism evidence="1 2">
    <name type="scientific">Capronia coronata CBS 617.96</name>
    <dbReference type="NCBI Taxonomy" id="1182541"/>
    <lineage>
        <taxon>Eukaryota</taxon>
        <taxon>Fungi</taxon>
        <taxon>Dikarya</taxon>
        <taxon>Ascomycota</taxon>
        <taxon>Pezizomycotina</taxon>
        <taxon>Eurotiomycetes</taxon>
        <taxon>Chaetothyriomycetidae</taxon>
        <taxon>Chaetothyriales</taxon>
        <taxon>Herpotrichiellaceae</taxon>
        <taxon>Capronia</taxon>
    </lineage>
</organism>
<reference evidence="1 2" key="1">
    <citation type="submission" date="2013-03" db="EMBL/GenBank/DDBJ databases">
        <title>The Genome Sequence of Capronia coronata CBS 617.96.</title>
        <authorList>
            <consortium name="The Broad Institute Genomics Platform"/>
            <person name="Cuomo C."/>
            <person name="de Hoog S."/>
            <person name="Gorbushina A."/>
            <person name="Walker B."/>
            <person name="Young S.K."/>
            <person name="Zeng Q."/>
            <person name="Gargeya S."/>
            <person name="Fitzgerald M."/>
            <person name="Haas B."/>
            <person name="Abouelleil A."/>
            <person name="Allen A.W."/>
            <person name="Alvarado L."/>
            <person name="Arachchi H.M."/>
            <person name="Berlin A.M."/>
            <person name="Chapman S.B."/>
            <person name="Gainer-Dewar J."/>
            <person name="Goldberg J."/>
            <person name="Griggs A."/>
            <person name="Gujja S."/>
            <person name="Hansen M."/>
            <person name="Howarth C."/>
            <person name="Imamovic A."/>
            <person name="Ireland A."/>
            <person name="Larimer J."/>
            <person name="McCowan C."/>
            <person name="Murphy C."/>
            <person name="Pearson M."/>
            <person name="Poon T.W."/>
            <person name="Priest M."/>
            <person name="Roberts A."/>
            <person name="Saif S."/>
            <person name="Shea T."/>
            <person name="Sisk P."/>
            <person name="Sykes S."/>
            <person name="Wortman J."/>
            <person name="Nusbaum C."/>
            <person name="Birren B."/>
        </authorList>
    </citation>
    <scope>NUCLEOTIDE SEQUENCE [LARGE SCALE GENOMIC DNA]</scope>
    <source>
        <strain evidence="1 2">CBS 617.96</strain>
    </source>
</reference>
<name>W9XWZ9_9EURO</name>
<dbReference type="AlphaFoldDB" id="W9XWZ9"/>
<dbReference type="EMBL" id="AMWN01000007">
    <property type="protein sequence ID" value="EXJ81860.1"/>
    <property type="molecule type" value="Genomic_DNA"/>
</dbReference>
<dbReference type="HOGENOM" id="CLU_038193_1_0_1"/>
<evidence type="ECO:0000313" key="1">
    <source>
        <dbReference type="EMBL" id="EXJ81860.1"/>
    </source>
</evidence>
<evidence type="ECO:0000313" key="2">
    <source>
        <dbReference type="Proteomes" id="UP000019484"/>
    </source>
</evidence>
<accession>W9XWZ9</accession>
<dbReference type="Proteomes" id="UP000019484">
    <property type="component" value="Unassembled WGS sequence"/>
</dbReference>
<proteinExistence type="predicted"/>
<sequence length="254" mass="28357">MAAVPPTDRPAGDDTLAQPDGYSFDQCIAEFFAKTSVTRPNCDARAKELVGGDVVPFDIQSTCSYAVYAGPKLEYIVQFRLKPVRLKVENAVLAKEVYGSLAPDVSFYEELGSEVDGKETIFPVVMTRAPGRTHLLVHGPPWNTQQRFDQRENLLTDMARFFALSWRQPATIEEGHRTSLRQTYLRELRILLTSLPERFHVLVQHCIDSMDAIFSLPMVFLNPDLRSGNLMVDEMSCHLTGVATGLRLGLPPSA</sequence>
<dbReference type="GeneID" id="19162780"/>
<comment type="caution">
    <text evidence="1">The sequence shown here is derived from an EMBL/GenBank/DDBJ whole genome shotgun (WGS) entry which is preliminary data.</text>
</comment>
<dbReference type="OrthoDB" id="5598852at2759"/>
<dbReference type="STRING" id="1182541.W9XWZ9"/>
<dbReference type="RefSeq" id="XP_007726981.1">
    <property type="nucleotide sequence ID" value="XM_007728791.1"/>
</dbReference>